<dbReference type="AlphaFoldDB" id="A0AAP5QD57"/>
<reference evidence="2" key="1">
    <citation type="submission" date="2022-08" db="EMBL/GenBank/DDBJ databases">
        <authorList>
            <person name="Kim S.-J."/>
        </authorList>
    </citation>
    <scope>NUCLEOTIDE SEQUENCE</scope>
    <source>
        <strain evidence="2">KJ</strain>
    </source>
</reference>
<evidence type="ECO:0000313" key="2">
    <source>
        <dbReference type="EMBL" id="MDT8841553.1"/>
    </source>
</evidence>
<feature type="transmembrane region" description="Helical" evidence="1">
    <location>
        <begin position="179"/>
        <end position="204"/>
    </location>
</feature>
<sequence>MEQLTFGACVKKGWISSWQAVTQMPWLFLGVCIVLACTSLLTEERPAVTDTMDATTRAGHGLLSLVWFFLQLAVSGTLTIKVHRFVLLGEGTQPLVPLNGKPLLRYALVWLAIMLIALAITGFTFFAMRALKMGFLIYVPLLLIYLFVLIRLSLLYPSIALGSRVALRAAWRDSRGHVWSIIGVGFVTYVPLFVVTALIFMLVGPKMMAAHQTQGLAVFAIIQALLNAVFVVFAAASLSWLYRRYANELLTHAEAAPR</sequence>
<feature type="transmembrane region" description="Helical" evidence="1">
    <location>
        <begin position="135"/>
        <end position="159"/>
    </location>
</feature>
<gene>
    <name evidence="2" type="ORF">ParKJ_29445</name>
</gene>
<dbReference type="RefSeq" id="WP_106353308.1">
    <property type="nucleotide sequence ID" value="NZ_JANSLM010000013.1"/>
</dbReference>
<keyword evidence="1" id="KW-1133">Transmembrane helix</keyword>
<feature type="transmembrane region" description="Helical" evidence="1">
    <location>
        <begin position="216"/>
        <end position="242"/>
    </location>
</feature>
<keyword evidence="1" id="KW-0812">Transmembrane</keyword>
<proteinExistence type="predicted"/>
<comment type="caution">
    <text evidence="2">The sequence shown here is derived from an EMBL/GenBank/DDBJ whole genome shotgun (WGS) entry which is preliminary data.</text>
</comment>
<protein>
    <submittedName>
        <fullName evidence="2">Uncharacterized protein</fullName>
    </submittedName>
</protein>
<organism evidence="2 3">
    <name type="scientific">Paraburkholderia fungorum</name>
    <dbReference type="NCBI Taxonomy" id="134537"/>
    <lineage>
        <taxon>Bacteria</taxon>
        <taxon>Pseudomonadati</taxon>
        <taxon>Pseudomonadota</taxon>
        <taxon>Betaproteobacteria</taxon>
        <taxon>Burkholderiales</taxon>
        <taxon>Burkholderiaceae</taxon>
        <taxon>Paraburkholderia</taxon>
    </lineage>
</organism>
<evidence type="ECO:0000256" key="1">
    <source>
        <dbReference type="SAM" id="Phobius"/>
    </source>
</evidence>
<accession>A0AAP5QD57</accession>
<keyword evidence="1" id="KW-0472">Membrane</keyword>
<dbReference type="EMBL" id="JANSLM010000013">
    <property type="protein sequence ID" value="MDT8841553.1"/>
    <property type="molecule type" value="Genomic_DNA"/>
</dbReference>
<feature type="transmembrane region" description="Helical" evidence="1">
    <location>
        <begin position="62"/>
        <end position="83"/>
    </location>
</feature>
<dbReference type="Proteomes" id="UP001246473">
    <property type="component" value="Unassembled WGS sequence"/>
</dbReference>
<name>A0AAP5QD57_9BURK</name>
<evidence type="ECO:0000313" key="3">
    <source>
        <dbReference type="Proteomes" id="UP001246473"/>
    </source>
</evidence>
<feature type="transmembrane region" description="Helical" evidence="1">
    <location>
        <begin position="103"/>
        <end position="128"/>
    </location>
</feature>
<feature type="transmembrane region" description="Helical" evidence="1">
    <location>
        <begin position="24"/>
        <end position="41"/>
    </location>
</feature>